<gene>
    <name evidence="1" type="ORF">RDB_LOCUS19687</name>
</gene>
<proteinExistence type="predicted"/>
<protein>
    <submittedName>
        <fullName evidence="1">Uncharacterized protein</fullName>
    </submittedName>
</protein>
<dbReference type="EMBL" id="CAJMWT010001025">
    <property type="protein sequence ID" value="CAE6373238.1"/>
    <property type="molecule type" value="Genomic_DNA"/>
</dbReference>
<reference evidence="1" key="1">
    <citation type="submission" date="2021-01" db="EMBL/GenBank/DDBJ databases">
        <authorList>
            <person name="Kaushik A."/>
        </authorList>
    </citation>
    <scope>NUCLEOTIDE SEQUENCE</scope>
    <source>
        <strain evidence="1">AG2-2IIIB</strain>
    </source>
</reference>
<name>A0A8H2WEV3_9AGAM</name>
<evidence type="ECO:0000313" key="2">
    <source>
        <dbReference type="Proteomes" id="UP000663843"/>
    </source>
</evidence>
<dbReference type="Proteomes" id="UP000663843">
    <property type="component" value="Unassembled WGS sequence"/>
</dbReference>
<comment type="caution">
    <text evidence="1">The sequence shown here is derived from an EMBL/GenBank/DDBJ whole genome shotgun (WGS) entry which is preliminary data.</text>
</comment>
<dbReference type="AlphaFoldDB" id="A0A8H2WEV3"/>
<evidence type="ECO:0000313" key="1">
    <source>
        <dbReference type="EMBL" id="CAE6373238.1"/>
    </source>
</evidence>
<organism evidence="1 2">
    <name type="scientific">Rhizoctonia solani</name>
    <dbReference type="NCBI Taxonomy" id="456999"/>
    <lineage>
        <taxon>Eukaryota</taxon>
        <taxon>Fungi</taxon>
        <taxon>Dikarya</taxon>
        <taxon>Basidiomycota</taxon>
        <taxon>Agaricomycotina</taxon>
        <taxon>Agaricomycetes</taxon>
        <taxon>Cantharellales</taxon>
        <taxon>Ceratobasidiaceae</taxon>
        <taxon>Rhizoctonia</taxon>
    </lineage>
</organism>
<accession>A0A8H2WEV3</accession>
<sequence length="318" mass="34968">MSVLPLEILQLICERTAEKIVPLAAGDGRNTFEADASIGVHYLALLGFSRASRRCREASVPYLFRGVTVRTTERASSIVASPLFQYISHIHFPAVDILTCRRPIPPPVLKLVSQAISMRITATDPSFFLTARTLMSRLLGSAKTLGKLELYSEPISRQLDTLSLIASLIPACPKSLKALYFTMPGGQPEASGVQAVLNALLSTNPEFDHHLPKLETIGLSVHLIPILASRPEQLALAMARRLPALRCVTFVAPGKNPRREIPVLELVGPKDASRVHDFKGDAMSWEFQRSQDGVCEDFRGKDFVYFGGPQLANIEFVH</sequence>